<dbReference type="InterPro" id="IPR007138">
    <property type="entry name" value="ABM_dom"/>
</dbReference>
<dbReference type="Gene3D" id="3.30.70.100">
    <property type="match status" value="1"/>
</dbReference>
<dbReference type="STRING" id="310780.SAMN05216267_1002180"/>
<dbReference type="OrthoDB" id="3382888at2"/>
<evidence type="ECO:0000313" key="3">
    <source>
        <dbReference type="Proteomes" id="UP000181951"/>
    </source>
</evidence>
<accession>A0A1H8EHE9</accession>
<proteinExistence type="predicted"/>
<keyword evidence="3" id="KW-1185">Reference proteome</keyword>
<dbReference type="AlphaFoldDB" id="A0A1H8EHE9"/>
<keyword evidence="2" id="KW-0560">Oxidoreductase</keyword>
<sequence>MFVFVNKLTLTGAAEDLERIYAHVAEFMRTRPGLIRYQLVRSQNDPGIYFNVAEWESKATFDQALAEPEFRRRLKALGTVIKGEPHMSDVVEQGRADTVGEPR</sequence>
<gene>
    <name evidence="2" type="ORF">SAMN05216267_1002180</name>
</gene>
<dbReference type="EMBL" id="FODD01000002">
    <property type="protein sequence ID" value="SEN18297.1"/>
    <property type="molecule type" value="Genomic_DNA"/>
</dbReference>
<dbReference type="Pfam" id="PF03992">
    <property type="entry name" value="ABM"/>
    <property type="match status" value="1"/>
</dbReference>
<dbReference type="GO" id="GO:0004497">
    <property type="term" value="F:monooxygenase activity"/>
    <property type="evidence" value="ECO:0007669"/>
    <property type="project" value="UniProtKB-KW"/>
</dbReference>
<protein>
    <submittedName>
        <fullName evidence="2">Quinol monooxygenase YgiN</fullName>
    </submittedName>
</protein>
<keyword evidence="2" id="KW-0503">Monooxygenase</keyword>
<dbReference type="InterPro" id="IPR011008">
    <property type="entry name" value="Dimeric_a/b-barrel"/>
</dbReference>
<dbReference type="RefSeq" id="WP_069464253.1">
    <property type="nucleotide sequence ID" value="NZ_MDCQ01000397.1"/>
</dbReference>
<name>A0A1H8EHE9_9ACTN</name>
<organism evidence="2 3">
    <name type="scientific">Actinacidiphila rubida</name>
    <dbReference type="NCBI Taxonomy" id="310780"/>
    <lineage>
        <taxon>Bacteria</taxon>
        <taxon>Bacillati</taxon>
        <taxon>Actinomycetota</taxon>
        <taxon>Actinomycetes</taxon>
        <taxon>Kitasatosporales</taxon>
        <taxon>Streptomycetaceae</taxon>
        <taxon>Actinacidiphila</taxon>
    </lineage>
</organism>
<dbReference type="Proteomes" id="UP000181951">
    <property type="component" value="Unassembled WGS sequence"/>
</dbReference>
<reference evidence="2 3" key="1">
    <citation type="submission" date="2016-10" db="EMBL/GenBank/DDBJ databases">
        <authorList>
            <person name="de Groot N.N."/>
        </authorList>
    </citation>
    <scope>NUCLEOTIDE SEQUENCE [LARGE SCALE GENOMIC DNA]</scope>
    <source>
        <strain evidence="2 3">CGMCC 4.2026</strain>
    </source>
</reference>
<feature type="domain" description="ABM" evidence="1">
    <location>
        <begin position="2"/>
        <end position="91"/>
    </location>
</feature>
<dbReference type="SUPFAM" id="SSF54909">
    <property type="entry name" value="Dimeric alpha+beta barrel"/>
    <property type="match status" value="1"/>
</dbReference>
<dbReference type="PROSITE" id="PS51725">
    <property type="entry name" value="ABM"/>
    <property type="match status" value="1"/>
</dbReference>
<evidence type="ECO:0000259" key="1">
    <source>
        <dbReference type="PROSITE" id="PS51725"/>
    </source>
</evidence>
<evidence type="ECO:0000313" key="2">
    <source>
        <dbReference type="EMBL" id="SEN18297.1"/>
    </source>
</evidence>